<proteinExistence type="predicted"/>
<dbReference type="Proteomes" id="UP001318040">
    <property type="component" value="Chromosome 38"/>
</dbReference>
<evidence type="ECO:0000313" key="3">
    <source>
        <dbReference type="RefSeq" id="XP_032836012.1"/>
    </source>
</evidence>
<feature type="compositionally biased region" description="Basic and acidic residues" evidence="1">
    <location>
        <begin position="142"/>
        <end position="154"/>
    </location>
</feature>
<name>A0AAJ7UJL0_PETMA</name>
<organism evidence="2 3">
    <name type="scientific">Petromyzon marinus</name>
    <name type="common">Sea lamprey</name>
    <dbReference type="NCBI Taxonomy" id="7757"/>
    <lineage>
        <taxon>Eukaryota</taxon>
        <taxon>Metazoa</taxon>
        <taxon>Chordata</taxon>
        <taxon>Craniata</taxon>
        <taxon>Vertebrata</taxon>
        <taxon>Cyclostomata</taxon>
        <taxon>Hyperoartia</taxon>
        <taxon>Petromyzontiformes</taxon>
        <taxon>Petromyzontidae</taxon>
        <taxon>Petromyzon</taxon>
    </lineage>
</organism>
<sequence>MERQKETRTRIHMERRWESKRLGGTPERVGGPSSGTRRAKPARNLVSYSSDDNGHAGVLGDPEPSLPTPATPSYRAPVTPGADDWDRTSLPCEFCGLDFPADELILHQSGCNVELAHASVDYHYTIPTIPTTPTTTTTRIQHQPDDRRGHREPSRNAFSPRDPGNPAQRDPFAISDRLNPHLDASYCEPSRGPVHRLPCEICTELVEAERLPEHQHECLVQQLRAMRSFSSDPGSWTLDS</sequence>
<dbReference type="AlphaFoldDB" id="A0AAJ7UJL0"/>
<keyword evidence="2" id="KW-1185">Reference proteome</keyword>
<evidence type="ECO:0000313" key="2">
    <source>
        <dbReference type="Proteomes" id="UP001318040"/>
    </source>
</evidence>
<dbReference type="KEGG" id="pmrn:116957773"/>
<dbReference type="RefSeq" id="XP_032836012.1">
    <property type="nucleotide sequence ID" value="XM_032980121.1"/>
</dbReference>
<evidence type="ECO:0000256" key="1">
    <source>
        <dbReference type="SAM" id="MobiDB-lite"/>
    </source>
</evidence>
<reference evidence="3" key="1">
    <citation type="submission" date="2025-08" db="UniProtKB">
        <authorList>
            <consortium name="RefSeq"/>
        </authorList>
    </citation>
    <scope>IDENTIFICATION</scope>
    <source>
        <tissue evidence="3">Sperm</tissue>
    </source>
</reference>
<accession>A0AAJ7UJL0</accession>
<feature type="region of interest" description="Disordered" evidence="1">
    <location>
        <begin position="126"/>
        <end position="173"/>
    </location>
</feature>
<feature type="compositionally biased region" description="Low complexity" evidence="1">
    <location>
        <begin position="126"/>
        <end position="138"/>
    </location>
</feature>
<protein>
    <submittedName>
        <fullName evidence="3">Uncharacterized protein LOC116957773</fullName>
    </submittedName>
</protein>
<feature type="region of interest" description="Disordered" evidence="1">
    <location>
        <begin position="1"/>
        <end position="83"/>
    </location>
</feature>
<gene>
    <name evidence="3" type="primary">LOC116957773</name>
</gene>
<feature type="compositionally biased region" description="Basic and acidic residues" evidence="1">
    <location>
        <begin position="1"/>
        <end position="21"/>
    </location>
</feature>